<dbReference type="SUPFAM" id="SSF53448">
    <property type="entry name" value="Nucleotide-diphospho-sugar transferases"/>
    <property type="match status" value="1"/>
</dbReference>
<feature type="domain" description="Glycosyltransferase 2-like" evidence="2">
    <location>
        <begin position="25"/>
        <end position="182"/>
    </location>
</feature>
<name>A0A8J2YD82_9BACL</name>
<gene>
    <name evidence="3" type="ORF">GCM10011391_17600</name>
</gene>
<dbReference type="GO" id="GO:0016758">
    <property type="term" value="F:hexosyltransferase activity"/>
    <property type="evidence" value="ECO:0007669"/>
    <property type="project" value="UniProtKB-ARBA"/>
</dbReference>
<dbReference type="AlphaFoldDB" id="A0A8J2YD82"/>
<reference evidence="3" key="1">
    <citation type="journal article" date="2014" name="Int. J. Syst. Evol. Microbiol.">
        <title>Complete genome sequence of Corynebacterium casei LMG S-19264T (=DSM 44701T), isolated from a smear-ripened cheese.</title>
        <authorList>
            <consortium name="US DOE Joint Genome Institute (JGI-PGF)"/>
            <person name="Walter F."/>
            <person name="Albersmeier A."/>
            <person name="Kalinowski J."/>
            <person name="Ruckert C."/>
        </authorList>
    </citation>
    <scope>NUCLEOTIDE SEQUENCE</scope>
    <source>
        <strain evidence="3">CGMCC 1.15371</strain>
    </source>
</reference>
<dbReference type="Pfam" id="PF00535">
    <property type="entry name" value="Glycos_transf_2"/>
    <property type="match status" value="1"/>
</dbReference>
<comment type="similarity">
    <text evidence="1">Belongs to the glycosyltransferase 2 family.</text>
</comment>
<evidence type="ECO:0000256" key="1">
    <source>
        <dbReference type="ARBA" id="ARBA00006739"/>
    </source>
</evidence>
<dbReference type="InterPro" id="IPR029044">
    <property type="entry name" value="Nucleotide-diphossugar_trans"/>
</dbReference>
<dbReference type="Proteomes" id="UP000628775">
    <property type="component" value="Unassembled WGS sequence"/>
</dbReference>
<sequence>MAASDQNMPRVDQLIDAFQRKPLLSILLPVYNTKAEWLTRCIQSVRQQQYPYWELCIADDASDHPHVQRILRDYEAMDERIKVHYRQINGHISEASNTALRLATGEFILLLDHDDELSEDALYDVANALNRFPNADMLYSDEDKLDHEGKRCYPFLKPDWSPETFLSHMYTCHLGVYRTTIARKIGGFRKGFEGAQDYDFVLRFTEITDRVIHIPKILYHWRMHEKSTAVNVNAKTYAFAAGKRALQEALQRRGEGGWVESSYYYPGQYRVRYPCPTDQSISIILQVNVSRYDWVDWVDQLLDHTDYKNVSFLMLFTSNDVKADSVQRVNKHPRCQAVHLPSDFSLKDLQRRLDRGSMGTCCFFIKRPFKMPRSDWLKDLAGYCLRPAIHSVYCKVYHPDYSFYPEVISNTVPHDYDGVMMKREALLRYPIEDSDTIDSWLKKLEGRAVFIPL</sequence>
<dbReference type="EMBL" id="BMIR01000006">
    <property type="protein sequence ID" value="GGE39302.1"/>
    <property type="molecule type" value="Genomic_DNA"/>
</dbReference>
<keyword evidence="4" id="KW-1185">Reference proteome</keyword>
<evidence type="ECO:0000313" key="3">
    <source>
        <dbReference type="EMBL" id="GGE39302.1"/>
    </source>
</evidence>
<dbReference type="PANTHER" id="PTHR22916:SF3">
    <property type="entry name" value="UDP-GLCNAC:BETAGAL BETA-1,3-N-ACETYLGLUCOSAMINYLTRANSFERASE-LIKE PROTEIN 1"/>
    <property type="match status" value="1"/>
</dbReference>
<evidence type="ECO:0000313" key="4">
    <source>
        <dbReference type="Proteomes" id="UP000628775"/>
    </source>
</evidence>
<dbReference type="Gene3D" id="3.90.550.10">
    <property type="entry name" value="Spore Coat Polysaccharide Biosynthesis Protein SpsA, Chain A"/>
    <property type="match status" value="1"/>
</dbReference>
<comment type="caution">
    <text evidence="3">The sequence shown here is derived from an EMBL/GenBank/DDBJ whole genome shotgun (WGS) entry which is preliminary data.</text>
</comment>
<dbReference type="RefSeq" id="WP_229672448.1">
    <property type="nucleotide sequence ID" value="NZ_BMIR01000006.1"/>
</dbReference>
<dbReference type="CDD" id="cd04184">
    <property type="entry name" value="GT2_RfbC_Mx_like"/>
    <property type="match status" value="1"/>
</dbReference>
<accession>A0A8J2YD82</accession>
<proteinExistence type="inferred from homology"/>
<evidence type="ECO:0000259" key="2">
    <source>
        <dbReference type="Pfam" id="PF00535"/>
    </source>
</evidence>
<reference evidence="3" key="2">
    <citation type="submission" date="2020-09" db="EMBL/GenBank/DDBJ databases">
        <authorList>
            <person name="Sun Q."/>
            <person name="Zhou Y."/>
        </authorList>
    </citation>
    <scope>NUCLEOTIDE SEQUENCE</scope>
    <source>
        <strain evidence="3">CGMCC 1.15371</strain>
    </source>
</reference>
<dbReference type="InterPro" id="IPR001173">
    <property type="entry name" value="Glyco_trans_2-like"/>
</dbReference>
<dbReference type="PANTHER" id="PTHR22916">
    <property type="entry name" value="GLYCOSYLTRANSFERASE"/>
    <property type="match status" value="1"/>
</dbReference>
<organism evidence="3 4">
    <name type="scientific">Pullulanibacillus camelliae</name>
    <dbReference type="NCBI Taxonomy" id="1707096"/>
    <lineage>
        <taxon>Bacteria</taxon>
        <taxon>Bacillati</taxon>
        <taxon>Bacillota</taxon>
        <taxon>Bacilli</taxon>
        <taxon>Bacillales</taxon>
        <taxon>Sporolactobacillaceae</taxon>
        <taxon>Pullulanibacillus</taxon>
    </lineage>
</organism>
<protein>
    <recommendedName>
        <fullName evidence="2">Glycosyltransferase 2-like domain-containing protein</fullName>
    </recommendedName>
</protein>